<dbReference type="SUPFAM" id="SSF57850">
    <property type="entry name" value="RING/U-box"/>
    <property type="match status" value="1"/>
</dbReference>
<reference evidence="7" key="1">
    <citation type="submission" date="2019-03" db="EMBL/GenBank/DDBJ databases">
        <title>Snf2 controls pulcherriminic acid biosynthesis and connects pigmentation and antifungal activity of the yeast Metschnikowia pulcherrima.</title>
        <authorList>
            <person name="Gore-Lloyd D."/>
            <person name="Sumann I."/>
            <person name="Brachmann A.O."/>
            <person name="Schneeberger K."/>
            <person name="Ortiz-Merino R.A."/>
            <person name="Moreno-Beltran M."/>
            <person name="Schlaefli M."/>
            <person name="Kirner P."/>
            <person name="Santos Kron A."/>
            <person name="Wolfe K.H."/>
            <person name="Piel J."/>
            <person name="Ahrens C.H."/>
            <person name="Henk D."/>
            <person name="Freimoser F.M."/>
        </authorList>
    </citation>
    <scope>NUCLEOTIDE SEQUENCE [LARGE SCALE GENOMIC DNA]</scope>
    <source>
        <strain evidence="7">APC 1.2</strain>
    </source>
</reference>
<name>A0A4P6XR30_9ASCO</name>
<dbReference type="GO" id="GO:0008270">
    <property type="term" value="F:zinc ion binding"/>
    <property type="evidence" value="ECO:0007669"/>
    <property type="project" value="UniProtKB-KW"/>
</dbReference>
<keyword evidence="1" id="KW-0479">Metal-binding</keyword>
<dbReference type="Proteomes" id="UP000292447">
    <property type="component" value="Chromosome IV"/>
</dbReference>
<evidence type="ECO:0000256" key="4">
    <source>
        <dbReference type="PROSITE-ProRule" id="PRU00175"/>
    </source>
</evidence>
<keyword evidence="3" id="KW-0862">Zinc</keyword>
<evidence type="ECO:0000256" key="1">
    <source>
        <dbReference type="ARBA" id="ARBA00022723"/>
    </source>
</evidence>
<evidence type="ECO:0000256" key="3">
    <source>
        <dbReference type="ARBA" id="ARBA00022833"/>
    </source>
</evidence>
<evidence type="ECO:0000313" key="7">
    <source>
        <dbReference type="Proteomes" id="UP000292447"/>
    </source>
</evidence>
<gene>
    <name evidence="6" type="primary">MPUL0D05840</name>
    <name evidence="6" type="ORF">METSCH_D05840</name>
</gene>
<dbReference type="Pfam" id="PF13445">
    <property type="entry name" value="zf-RING_UBOX"/>
    <property type="match status" value="1"/>
</dbReference>
<sequence>MSVSYDDPRVWGNIHEELKDGLLIRMAGSLECLICSEVMHVPFLAVCGHSFCYGCLDLWFETKVNCPTCRKDMAEPPVLNIQLREVSKSLTDMVIDTLEDAKYKEELIAARQQVIDEFEQATKSRSLFRDAFDSAQTLVDRSDGVPRCGNCHWEAHGSECLHCGARFRTPRGDLYYDSEDGDAYNEDREEVEMYGIDAANYDSEDSFVDNRDVHEINNDGYESDGLLSLGDEQSGVELWEGFRRDSEMYRGENNEASLFREPVQVELSLELDHDNGAHYVDDQALELDYEDTHGVNELRQTGYDDDMENAVEELHDQDVHDYSTRYEPDFEEGSDSDWGTSVAMGRRLAYIVDLDSE</sequence>
<accession>A0A4P6XR30</accession>
<keyword evidence="2 4" id="KW-0863">Zinc-finger</keyword>
<evidence type="ECO:0000259" key="5">
    <source>
        <dbReference type="PROSITE" id="PS50089"/>
    </source>
</evidence>
<dbReference type="PROSITE" id="PS00518">
    <property type="entry name" value="ZF_RING_1"/>
    <property type="match status" value="1"/>
</dbReference>
<organism evidence="6 7">
    <name type="scientific">Metschnikowia aff. pulcherrima</name>
    <dbReference type="NCBI Taxonomy" id="2163413"/>
    <lineage>
        <taxon>Eukaryota</taxon>
        <taxon>Fungi</taxon>
        <taxon>Dikarya</taxon>
        <taxon>Ascomycota</taxon>
        <taxon>Saccharomycotina</taxon>
        <taxon>Pichiomycetes</taxon>
        <taxon>Metschnikowiaceae</taxon>
        <taxon>Metschnikowia</taxon>
    </lineage>
</organism>
<dbReference type="InterPro" id="IPR017907">
    <property type="entry name" value="Znf_RING_CS"/>
</dbReference>
<dbReference type="SMART" id="SM00184">
    <property type="entry name" value="RING"/>
    <property type="match status" value="1"/>
</dbReference>
<dbReference type="Gene3D" id="3.30.40.10">
    <property type="entry name" value="Zinc/RING finger domain, C3HC4 (zinc finger)"/>
    <property type="match status" value="1"/>
</dbReference>
<proteinExistence type="predicted"/>
<dbReference type="InterPro" id="IPR001841">
    <property type="entry name" value="Znf_RING"/>
</dbReference>
<evidence type="ECO:0000256" key="2">
    <source>
        <dbReference type="ARBA" id="ARBA00022771"/>
    </source>
</evidence>
<keyword evidence="7" id="KW-1185">Reference proteome</keyword>
<dbReference type="PANTHER" id="PTHR23327:SF51">
    <property type="entry name" value="TRANSCRIPTIONAL REGULATOR OF YEAST FORM ADHERENCE 3"/>
    <property type="match status" value="1"/>
</dbReference>
<protein>
    <submittedName>
        <fullName evidence="6">Ring finger domain-containing protein</fullName>
    </submittedName>
</protein>
<dbReference type="PROSITE" id="PS50089">
    <property type="entry name" value="ZF_RING_2"/>
    <property type="match status" value="1"/>
</dbReference>
<dbReference type="AlphaFoldDB" id="A0A4P6XR30"/>
<dbReference type="STRING" id="2163413.A0A4P6XR30"/>
<dbReference type="EMBL" id="CP034459">
    <property type="protein sequence ID" value="QBM89509.1"/>
    <property type="molecule type" value="Genomic_DNA"/>
</dbReference>
<dbReference type="InterPro" id="IPR013083">
    <property type="entry name" value="Znf_RING/FYVE/PHD"/>
</dbReference>
<evidence type="ECO:0000313" key="6">
    <source>
        <dbReference type="EMBL" id="QBM89509.1"/>
    </source>
</evidence>
<dbReference type="InterPro" id="IPR027370">
    <property type="entry name" value="Znf-RING_euk"/>
</dbReference>
<dbReference type="PANTHER" id="PTHR23327">
    <property type="entry name" value="RING FINGER PROTEIN 127"/>
    <property type="match status" value="1"/>
</dbReference>
<feature type="domain" description="RING-type" evidence="5">
    <location>
        <begin position="32"/>
        <end position="70"/>
    </location>
</feature>